<protein>
    <submittedName>
        <fullName evidence="1">Uncharacterized protein</fullName>
    </submittedName>
</protein>
<name>A0A0F9V669_9ZZZZ</name>
<dbReference type="EMBL" id="LAZR01000661">
    <property type="protein sequence ID" value="KKN61343.1"/>
    <property type="molecule type" value="Genomic_DNA"/>
</dbReference>
<evidence type="ECO:0000313" key="1">
    <source>
        <dbReference type="EMBL" id="KKN61343.1"/>
    </source>
</evidence>
<dbReference type="AlphaFoldDB" id="A0A0F9V669"/>
<gene>
    <name evidence="1" type="ORF">LCGC14_0522750</name>
</gene>
<accession>A0A0F9V669</accession>
<reference evidence="1" key="1">
    <citation type="journal article" date="2015" name="Nature">
        <title>Complex archaea that bridge the gap between prokaryotes and eukaryotes.</title>
        <authorList>
            <person name="Spang A."/>
            <person name="Saw J.H."/>
            <person name="Jorgensen S.L."/>
            <person name="Zaremba-Niedzwiedzka K."/>
            <person name="Martijn J."/>
            <person name="Lind A.E."/>
            <person name="van Eijk R."/>
            <person name="Schleper C."/>
            <person name="Guy L."/>
            <person name="Ettema T.J."/>
        </authorList>
    </citation>
    <scope>NUCLEOTIDE SEQUENCE</scope>
</reference>
<comment type="caution">
    <text evidence="1">The sequence shown here is derived from an EMBL/GenBank/DDBJ whole genome shotgun (WGS) entry which is preliminary data.</text>
</comment>
<organism evidence="1">
    <name type="scientific">marine sediment metagenome</name>
    <dbReference type="NCBI Taxonomy" id="412755"/>
    <lineage>
        <taxon>unclassified sequences</taxon>
        <taxon>metagenomes</taxon>
        <taxon>ecological metagenomes</taxon>
    </lineage>
</organism>
<sequence length="62" mass="7164">MVKKVEIKIELDGGSISIDCENPKVIFSAWDSEYLGRIVFSLVQEIQRHKENAEAKSRSERR</sequence>
<proteinExistence type="predicted"/>